<dbReference type="InterPro" id="IPR017871">
    <property type="entry name" value="ABC_transporter-like_CS"/>
</dbReference>
<keyword evidence="7 9" id="KW-1133">Transmembrane helix</keyword>
<dbReference type="CDD" id="cd03250">
    <property type="entry name" value="ABCC_MRP_domain1"/>
    <property type="match status" value="1"/>
</dbReference>
<keyword evidence="6" id="KW-0067">ATP-binding</keyword>
<keyword evidence="5" id="KW-0547">Nucleotide-binding</keyword>
<evidence type="ECO:0000313" key="12">
    <source>
        <dbReference type="Proteomes" id="UP000759131"/>
    </source>
</evidence>
<keyword evidence="4 9" id="KW-0812">Transmembrane</keyword>
<keyword evidence="8 9" id="KW-0472">Membrane</keyword>
<keyword evidence="12" id="KW-1185">Reference proteome</keyword>
<feature type="non-terminal residue" evidence="11">
    <location>
        <position position="1"/>
    </location>
</feature>
<comment type="subcellular location">
    <subcellularLocation>
        <location evidence="1">Membrane</location>
        <topology evidence="1">Multi-pass membrane protein</topology>
    </subcellularLocation>
</comment>
<feature type="transmembrane region" description="Helical" evidence="9">
    <location>
        <begin position="396"/>
        <end position="417"/>
    </location>
</feature>
<evidence type="ECO:0000256" key="2">
    <source>
        <dbReference type="ARBA" id="ARBA00009726"/>
    </source>
</evidence>
<dbReference type="Pfam" id="PF00005">
    <property type="entry name" value="ABC_tran"/>
    <property type="match status" value="1"/>
</dbReference>
<evidence type="ECO:0000256" key="4">
    <source>
        <dbReference type="ARBA" id="ARBA00022692"/>
    </source>
</evidence>
<feature type="transmembrane region" description="Helical" evidence="9">
    <location>
        <begin position="291"/>
        <end position="316"/>
    </location>
</feature>
<accession>A0A7R9Q8B1</accession>
<dbReference type="PANTHER" id="PTHR24223:SF456">
    <property type="entry name" value="MULTIDRUG RESISTANCE-ASSOCIATED PROTEIN LETHAL(2)03659"/>
    <property type="match status" value="1"/>
</dbReference>
<evidence type="ECO:0000259" key="10">
    <source>
        <dbReference type="PROSITE" id="PS50893"/>
    </source>
</evidence>
<evidence type="ECO:0000256" key="9">
    <source>
        <dbReference type="SAM" id="Phobius"/>
    </source>
</evidence>
<dbReference type="EMBL" id="CAJPIZ010018385">
    <property type="protein sequence ID" value="CAG2116509.1"/>
    <property type="molecule type" value="Genomic_DNA"/>
</dbReference>
<proteinExistence type="inferred from homology"/>
<evidence type="ECO:0000256" key="8">
    <source>
        <dbReference type="ARBA" id="ARBA00023136"/>
    </source>
</evidence>
<dbReference type="EMBL" id="OC872960">
    <property type="protein sequence ID" value="CAD7636079.1"/>
    <property type="molecule type" value="Genomic_DNA"/>
</dbReference>
<sequence length="421" mass="47243">MAILNEISVVSGRVVVRGRVSYAPQESWAFIASVRQNILFGSQYNEEKYNRVVKACALDTDFQLLPFGDKTLVGERGLALSGGQKARISLARALYHSADIYLLDDPLSAVDTHVAKHLFQKCCIEYLKDKTRIIVTHSIQFLKDAHQILVLNDGECVAIGSYTQLKERGIDLMAYQRQTDAPNDSRDVKRRTSFTPSMVSSLSEESEVTDVREPIEVDEQEVKAELKMIGSVESSVYLAYIKAGAGPLLVILTFLFLIAFQVHQQGSDYWLSVWSNQLSKNPEELDQTFNIIVYTSLIIGLFVSALLSTICFYIMCMRSSVNLYNQIFLALLRSPIHLFESSPIARSPVYSHVNTTLCGLTSIRAFGAQHMFERQFEVHQNDNTSTFFLYICTSRALGVLTDTICIVYLSAVITYIITSSD</sequence>
<dbReference type="SUPFAM" id="SSF52540">
    <property type="entry name" value="P-loop containing nucleoside triphosphate hydrolases"/>
    <property type="match status" value="1"/>
</dbReference>
<dbReference type="Pfam" id="PF00664">
    <property type="entry name" value="ABC_membrane"/>
    <property type="match status" value="1"/>
</dbReference>
<dbReference type="GO" id="GO:0140359">
    <property type="term" value="F:ABC-type transporter activity"/>
    <property type="evidence" value="ECO:0007669"/>
    <property type="project" value="InterPro"/>
</dbReference>
<dbReference type="AlphaFoldDB" id="A0A7R9Q8B1"/>
<dbReference type="PROSITE" id="PS00211">
    <property type="entry name" value="ABC_TRANSPORTER_1"/>
    <property type="match status" value="1"/>
</dbReference>
<dbReference type="InterPro" id="IPR003439">
    <property type="entry name" value="ABC_transporter-like_ATP-bd"/>
</dbReference>
<dbReference type="InterPro" id="IPR050173">
    <property type="entry name" value="ABC_transporter_C-like"/>
</dbReference>
<feature type="transmembrane region" description="Helical" evidence="9">
    <location>
        <begin position="237"/>
        <end position="260"/>
    </location>
</feature>
<comment type="similarity">
    <text evidence="2">Belongs to the ABC transporter superfamily. ABCC family. Conjugate transporter (TC 3.A.1.208) subfamily.</text>
</comment>
<evidence type="ECO:0000256" key="5">
    <source>
        <dbReference type="ARBA" id="ARBA00022741"/>
    </source>
</evidence>
<organism evidence="11">
    <name type="scientific">Medioppia subpectinata</name>
    <dbReference type="NCBI Taxonomy" id="1979941"/>
    <lineage>
        <taxon>Eukaryota</taxon>
        <taxon>Metazoa</taxon>
        <taxon>Ecdysozoa</taxon>
        <taxon>Arthropoda</taxon>
        <taxon>Chelicerata</taxon>
        <taxon>Arachnida</taxon>
        <taxon>Acari</taxon>
        <taxon>Acariformes</taxon>
        <taxon>Sarcoptiformes</taxon>
        <taxon>Oribatida</taxon>
        <taxon>Brachypylina</taxon>
        <taxon>Oppioidea</taxon>
        <taxon>Oppiidae</taxon>
        <taxon>Medioppia</taxon>
    </lineage>
</organism>
<dbReference type="PROSITE" id="PS50893">
    <property type="entry name" value="ABC_TRANSPORTER_2"/>
    <property type="match status" value="1"/>
</dbReference>
<feature type="domain" description="ABC transporter" evidence="10">
    <location>
        <begin position="2"/>
        <end position="178"/>
    </location>
</feature>
<evidence type="ECO:0000256" key="3">
    <source>
        <dbReference type="ARBA" id="ARBA00022448"/>
    </source>
</evidence>
<reference evidence="11" key="1">
    <citation type="submission" date="2020-11" db="EMBL/GenBank/DDBJ databases">
        <authorList>
            <person name="Tran Van P."/>
        </authorList>
    </citation>
    <scope>NUCLEOTIDE SEQUENCE</scope>
</reference>
<evidence type="ECO:0000256" key="1">
    <source>
        <dbReference type="ARBA" id="ARBA00004141"/>
    </source>
</evidence>
<dbReference type="InterPro" id="IPR011527">
    <property type="entry name" value="ABC1_TM_dom"/>
</dbReference>
<evidence type="ECO:0000256" key="7">
    <source>
        <dbReference type="ARBA" id="ARBA00022989"/>
    </source>
</evidence>
<dbReference type="PANTHER" id="PTHR24223">
    <property type="entry name" value="ATP-BINDING CASSETTE SUB-FAMILY C"/>
    <property type="match status" value="1"/>
</dbReference>
<name>A0A7R9Q8B1_9ACAR</name>
<dbReference type="OrthoDB" id="10056452at2759"/>
<dbReference type="Proteomes" id="UP000759131">
    <property type="component" value="Unassembled WGS sequence"/>
</dbReference>
<dbReference type="InterPro" id="IPR027417">
    <property type="entry name" value="P-loop_NTPase"/>
</dbReference>
<dbReference type="Gene3D" id="3.40.50.300">
    <property type="entry name" value="P-loop containing nucleotide triphosphate hydrolases"/>
    <property type="match status" value="1"/>
</dbReference>
<dbReference type="GO" id="GO:0016887">
    <property type="term" value="F:ATP hydrolysis activity"/>
    <property type="evidence" value="ECO:0007669"/>
    <property type="project" value="InterPro"/>
</dbReference>
<evidence type="ECO:0000313" key="11">
    <source>
        <dbReference type="EMBL" id="CAD7636079.1"/>
    </source>
</evidence>
<dbReference type="SUPFAM" id="SSF90123">
    <property type="entry name" value="ABC transporter transmembrane region"/>
    <property type="match status" value="1"/>
</dbReference>
<gene>
    <name evidence="11" type="ORF">OSB1V03_LOCUS16468</name>
</gene>
<protein>
    <recommendedName>
        <fullName evidence="10">ABC transporter domain-containing protein</fullName>
    </recommendedName>
</protein>
<keyword evidence="3" id="KW-0813">Transport</keyword>
<dbReference type="GO" id="GO:0016020">
    <property type="term" value="C:membrane"/>
    <property type="evidence" value="ECO:0007669"/>
    <property type="project" value="UniProtKB-SubCell"/>
</dbReference>
<evidence type="ECO:0000256" key="6">
    <source>
        <dbReference type="ARBA" id="ARBA00022840"/>
    </source>
</evidence>
<dbReference type="GO" id="GO:0005524">
    <property type="term" value="F:ATP binding"/>
    <property type="evidence" value="ECO:0007669"/>
    <property type="project" value="UniProtKB-KW"/>
</dbReference>
<dbReference type="Gene3D" id="1.20.1560.10">
    <property type="entry name" value="ABC transporter type 1, transmembrane domain"/>
    <property type="match status" value="2"/>
</dbReference>
<dbReference type="FunFam" id="3.40.50.300:FF:000997">
    <property type="entry name" value="Multidrug resistance-associated protein 1"/>
    <property type="match status" value="1"/>
</dbReference>
<dbReference type="InterPro" id="IPR036640">
    <property type="entry name" value="ABC1_TM_sf"/>
</dbReference>